<protein>
    <submittedName>
        <fullName evidence="2">Uncharacterized protein</fullName>
    </submittedName>
</protein>
<feature type="region of interest" description="Disordered" evidence="1">
    <location>
        <begin position="508"/>
        <end position="585"/>
    </location>
</feature>
<dbReference type="RefSeq" id="WP_192754811.1">
    <property type="nucleotide sequence ID" value="NZ_BAABJL010000176.1"/>
</dbReference>
<keyword evidence="3" id="KW-1185">Reference proteome</keyword>
<dbReference type="Proteomes" id="UP000638648">
    <property type="component" value="Unassembled WGS sequence"/>
</dbReference>
<comment type="caution">
    <text evidence="2">The sequence shown here is derived from an EMBL/GenBank/DDBJ whole genome shotgun (WGS) entry which is preliminary data.</text>
</comment>
<feature type="compositionally biased region" description="Low complexity" evidence="1">
    <location>
        <begin position="724"/>
        <end position="740"/>
    </location>
</feature>
<feature type="region of interest" description="Disordered" evidence="1">
    <location>
        <begin position="656"/>
        <end position="740"/>
    </location>
</feature>
<feature type="compositionally biased region" description="Low complexity" evidence="1">
    <location>
        <begin position="561"/>
        <end position="576"/>
    </location>
</feature>
<evidence type="ECO:0000256" key="1">
    <source>
        <dbReference type="SAM" id="MobiDB-lite"/>
    </source>
</evidence>
<feature type="compositionally biased region" description="Gly residues" evidence="1">
    <location>
        <begin position="684"/>
        <end position="693"/>
    </location>
</feature>
<dbReference type="EMBL" id="JADBEM010000001">
    <property type="protein sequence ID" value="MBE1611633.1"/>
    <property type="molecule type" value="Genomic_DNA"/>
</dbReference>
<sequence length="740" mass="79817">MTTPADPPVPEGSFRRPPAGGVPSAATGERWGWELRAPEVPTPTPFTDRPPGLPAVEAPWLTKLAGSRDRSAGGWWSHVRRVCALAVLGMATWLSTGFSSEYSRWVTAALAAGTAVVAYYTLRPVLLPWWGDLRYRRWQRSLVARQQSVLEETREWARRRAEHEQDRSAGVRPQHWEPLRPVTTHRVDVYGGDPSGAGSLLLSVAGSQLGSGTEVTVVDLSQDGICHDLVRQAGQEGRSVDAALLPDDLAAVDPLSGLTAEDVGTVVAEAVHVAERDRGPGGDRALDATLVEQICGCLRGPVTFTRLHASVRVVAHQEPCPPALSREEYDDLVDLLGEGARRSTEARLFRLAAALQRLAALESPALESGEQPGALVRPTDADLRVWELSERVGDLGGELLAHVLFQVLLHRLRHDERGGSRVLVVVGADRFRRTHIERLDQLARRRGVRLVLFFRHLREDAVDLLGGGEAVMFLRLGNAREAEQAASFIGRDHRLVLSQFTVSRSSSLSSTVGTSRTDSASRQESESSGRQWSRSRNYHYGALMDFPHDSGARTKGDQRTTTRGTSTSVSTGDSWSEQSGTSDSQSMGYQRVYEFSVEPTFLQALSPTAFVLVDPRDPGSPRLGDCGPEIDRMAGEGESLRRPDVPTGLADLQRLTGSQGTPGWEVGPEASAQVGPRTLPGLPGHAGGPGHPGRWGSAGVRGLPDVQRLTGGRPGPGRPGQARTGDTPARRPGPGDPGAH</sequence>
<feature type="compositionally biased region" description="Pro residues" evidence="1">
    <location>
        <begin position="1"/>
        <end position="10"/>
    </location>
</feature>
<feature type="compositionally biased region" description="Low complexity" evidence="1">
    <location>
        <begin position="508"/>
        <end position="517"/>
    </location>
</feature>
<name>A0A927N612_9ACTN</name>
<evidence type="ECO:0000313" key="2">
    <source>
        <dbReference type="EMBL" id="MBE1611633.1"/>
    </source>
</evidence>
<evidence type="ECO:0000313" key="3">
    <source>
        <dbReference type="Proteomes" id="UP000638648"/>
    </source>
</evidence>
<feature type="compositionally biased region" description="Basic and acidic residues" evidence="1">
    <location>
        <begin position="546"/>
        <end position="560"/>
    </location>
</feature>
<feature type="region of interest" description="Disordered" evidence="1">
    <location>
        <begin position="1"/>
        <end position="52"/>
    </location>
</feature>
<gene>
    <name evidence="2" type="ORF">HEB94_008481</name>
</gene>
<organism evidence="2 3">
    <name type="scientific">Actinopolymorpha pittospori</name>
    <dbReference type="NCBI Taxonomy" id="648752"/>
    <lineage>
        <taxon>Bacteria</taxon>
        <taxon>Bacillati</taxon>
        <taxon>Actinomycetota</taxon>
        <taxon>Actinomycetes</taxon>
        <taxon>Propionibacteriales</taxon>
        <taxon>Actinopolymorphaceae</taxon>
        <taxon>Actinopolymorpha</taxon>
    </lineage>
</organism>
<reference evidence="2" key="1">
    <citation type="submission" date="2020-10" db="EMBL/GenBank/DDBJ databases">
        <title>Sequencing the genomes of 1000 actinobacteria strains.</title>
        <authorList>
            <person name="Klenk H.-P."/>
        </authorList>
    </citation>
    <scope>NUCLEOTIDE SEQUENCE</scope>
    <source>
        <strain evidence="2">DSM 45354</strain>
    </source>
</reference>
<dbReference type="AlphaFoldDB" id="A0A927N612"/>
<accession>A0A927N612</accession>
<proteinExistence type="predicted"/>